<dbReference type="EMBL" id="CP038033">
    <property type="protein sequence ID" value="QBQ54311.1"/>
    <property type="molecule type" value="Genomic_DNA"/>
</dbReference>
<reference evidence="1 2" key="1">
    <citation type="submission" date="2019-03" db="EMBL/GenBank/DDBJ databases">
        <title>The genome sequence of Nitrosococcus wardiae strain D1FHST reveals the archetypal metabolic capacity of ammonia-oxidizing Gammaproteobacteria.</title>
        <authorList>
            <person name="Wang L."/>
            <person name="Lim C.K."/>
            <person name="Hanson T.E."/>
            <person name="Dang H."/>
            <person name="Klotz M.G."/>
        </authorList>
    </citation>
    <scope>NUCLEOTIDE SEQUENCE [LARGE SCALE GENOMIC DNA]</scope>
    <source>
        <strain evidence="1 2">D1FHS</strain>
    </source>
</reference>
<dbReference type="KEGG" id="nwr:E3U44_07160"/>
<keyword evidence="2" id="KW-1185">Reference proteome</keyword>
<dbReference type="RefSeq" id="WP_134357473.1">
    <property type="nucleotide sequence ID" value="NZ_CP038033.1"/>
</dbReference>
<sequence length="389" mass="43822">MLTYLLKANRWLFILYGTFYIAFTAFAQDKGLIDSLTGIKINETAFMRALGANFGGWVEIGFTGNPQNPANDSNAPVAFNDGANQFKLHQVYGFIENKADTGGKNWDIGFRADLLYGNDAHFTSTINFDTNVLDDQLVFPQGYADIYAPIGNGITVNIGHFYTIIGYESVPSTNNFFLSHAYTMLYGEPFTRTGILFSYPLNENFTAIGSIATGWDTFLRQPINYSGKIFYATNDKKTSASVAFVTGDVKTNNLDNDHNRTLYSIVMEHDITSRLHYVLQHDLGFEEKIITGHSAHWYGVNQYLFYQFSNHLSAGLRAEWFSDQDGVRVIGNRKKENFIDIALGLNYQLTPGLTMRPEIRYDHATENKVFNDNKSDDQILLSLSAILSF</sequence>
<dbReference type="AlphaFoldDB" id="A0A4P7BWI5"/>
<proteinExistence type="predicted"/>
<dbReference type="SUPFAM" id="SSF56935">
    <property type="entry name" value="Porins"/>
    <property type="match status" value="1"/>
</dbReference>
<accession>A0A4P7BWI5</accession>
<dbReference type="InterPro" id="IPR011486">
    <property type="entry name" value="BBP2"/>
</dbReference>
<protein>
    <submittedName>
        <fullName evidence="1">Porin</fullName>
    </submittedName>
</protein>
<dbReference type="OrthoDB" id="9775763at2"/>
<dbReference type="Proteomes" id="UP000294325">
    <property type="component" value="Chromosome"/>
</dbReference>
<evidence type="ECO:0000313" key="2">
    <source>
        <dbReference type="Proteomes" id="UP000294325"/>
    </source>
</evidence>
<dbReference type="Pfam" id="PF07642">
    <property type="entry name" value="BBP2"/>
    <property type="match status" value="1"/>
</dbReference>
<name>A0A4P7BWI5_9GAMM</name>
<gene>
    <name evidence="1" type="ORF">E3U44_07160</name>
</gene>
<evidence type="ECO:0000313" key="1">
    <source>
        <dbReference type="EMBL" id="QBQ54311.1"/>
    </source>
</evidence>
<organism evidence="1 2">
    <name type="scientific">Nitrosococcus wardiae</name>
    <dbReference type="NCBI Taxonomy" id="1814290"/>
    <lineage>
        <taxon>Bacteria</taxon>
        <taxon>Pseudomonadati</taxon>
        <taxon>Pseudomonadota</taxon>
        <taxon>Gammaproteobacteria</taxon>
        <taxon>Chromatiales</taxon>
        <taxon>Chromatiaceae</taxon>
        <taxon>Nitrosococcus</taxon>
    </lineage>
</organism>